<dbReference type="InterPro" id="IPR041662">
    <property type="entry name" value="SusD-like_2"/>
</dbReference>
<gene>
    <name evidence="1" type="ORF">DSL64_10320</name>
</gene>
<dbReference type="Pfam" id="PF12771">
    <property type="entry name" value="SusD-like_2"/>
    <property type="match status" value="1"/>
</dbReference>
<evidence type="ECO:0000313" key="1">
    <source>
        <dbReference type="EMBL" id="REA62045.1"/>
    </source>
</evidence>
<dbReference type="RefSeq" id="WP_115830679.1">
    <property type="nucleotide sequence ID" value="NZ_QNUL01000006.1"/>
</dbReference>
<reference evidence="1 2" key="1">
    <citation type="submission" date="2018-07" db="EMBL/GenBank/DDBJ databases">
        <title>Dyadobacter roseus sp. nov., isolated from rose rhizosphere soil.</title>
        <authorList>
            <person name="Chen L."/>
        </authorList>
    </citation>
    <scope>NUCLEOTIDE SEQUENCE [LARGE SCALE GENOMIC DNA]</scope>
    <source>
        <strain evidence="1 2">RS19</strain>
    </source>
</reference>
<accession>A0A3D8YD71</accession>
<comment type="caution">
    <text evidence="1">The sequence shown here is derived from an EMBL/GenBank/DDBJ whole genome shotgun (WGS) entry which is preliminary data.</text>
</comment>
<dbReference type="Gene3D" id="1.25.40.390">
    <property type="match status" value="1"/>
</dbReference>
<protein>
    <submittedName>
        <fullName evidence="1">SusD/RagB family nutrient-binding outer membrane lipoprotein</fullName>
    </submittedName>
</protein>
<dbReference type="AlphaFoldDB" id="A0A3D8YD71"/>
<evidence type="ECO:0000313" key="2">
    <source>
        <dbReference type="Proteomes" id="UP000256373"/>
    </source>
</evidence>
<keyword evidence="2" id="KW-1185">Reference proteome</keyword>
<name>A0A3D8YD71_9BACT</name>
<sequence length="566" mass="63395">MKTKFSIKYIVAIFATILITGCDRDDFAEKNTNPDALLSIPPEYEFTAAVLGIHNNSFEYYYDYNRAIYYWAQTFVTATGNSSTVYEGSGNLNNRRSNFYASVGNKLVDVQQLIDKLPEDRKARYVHLKAIAGIPLAYYAWHTSDVNGSMPYSEAFKARYTIPALLTPKYDTQEALYDILDAELKAIVSVLKAEQPVGQTVIGTNDIYYGGDPTKWIKAANSLRLKIAFRLMKRKPERLKAIATEVLADNVGLISSTDEDWKLLGGPSLATSDGNYNPSSNSTVSGLKNTVDFMWTTKDPRIRIFYQPSFFNKRRFDLAQAQGKIPATMVWDGQLYRGQYADPDAVQDQTKTIFFQNITIKSAGVDSSGRLPSNVQSRLFQGNFNSGSGRTTFPIITYADVCFMRAELAARGIAGSDAEGWYYKGIDASLENYDEMGMNSKLDNYSALTAAEVATYKAQPGVKYEAANALEQIIVQQYLNFFKNQNEAWAIIKRTGFPSVNGKILKLERVNQGGTEQVMPRRFSISFPSLTDINYENAKAAIEEQQKNPDFSVPGDITGRVWWDVK</sequence>
<keyword evidence="1" id="KW-0449">Lipoprotein</keyword>
<proteinExistence type="predicted"/>
<dbReference type="PROSITE" id="PS51257">
    <property type="entry name" value="PROKAR_LIPOPROTEIN"/>
    <property type="match status" value="1"/>
</dbReference>
<dbReference type="Proteomes" id="UP000256373">
    <property type="component" value="Unassembled WGS sequence"/>
</dbReference>
<dbReference type="InterPro" id="IPR011990">
    <property type="entry name" value="TPR-like_helical_dom_sf"/>
</dbReference>
<dbReference type="OrthoDB" id="843771at2"/>
<dbReference type="SUPFAM" id="SSF48452">
    <property type="entry name" value="TPR-like"/>
    <property type="match status" value="1"/>
</dbReference>
<organism evidence="1 2">
    <name type="scientific">Dyadobacter luteus</name>
    <dbReference type="NCBI Taxonomy" id="2259619"/>
    <lineage>
        <taxon>Bacteria</taxon>
        <taxon>Pseudomonadati</taxon>
        <taxon>Bacteroidota</taxon>
        <taxon>Cytophagia</taxon>
        <taxon>Cytophagales</taxon>
        <taxon>Spirosomataceae</taxon>
        <taxon>Dyadobacter</taxon>
    </lineage>
</organism>
<dbReference type="EMBL" id="QNUL01000006">
    <property type="protein sequence ID" value="REA62045.1"/>
    <property type="molecule type" value="Genomic_DNA"/>
</dbReference>